<dbReference type="KEGG" id="moj:D7D94_12945"/>
<proteinExistence type="predicted"/>
<accession>A0A6I6E6R9</accession>
<reference evidence="1 2" key="1">
    <citation type="submission" date="2018-09" db="EMBL/GenBank/DDBJ databases">
        <title>Whole genome sequencing of Microbacterium oryzae strain MB-10T.</title>
        <authorList>
            <person name="Das S.K."/>
        </authorList>
    </citation>
    <scope>NUCLEOTIDE SEQUENCE [LARGE SCALE GENOMIC DNA]</scope>
    <source>
        <strain evidence="1 2">MB-10</strain>
    </source>
</reference>
<evidence type="ECO:0000313" key="2">
    <source>
        <dbReference type="Proteomes" id="UP000422989"/>
    </source>
</evidence>
<evidence type="ECO:0000313" key="1">
    <source>
        <dbReference type="EMBL" id="QGU28477.1"/>
    </source>
</evidence>
<dbReference type="RefSeq" id="WP_156243021.1">
    <property type="nucleotide sequence ID" value="NZ_BAAAZL010000003.1"/>
</dbReference>
<dbReference type="EMBL" id="CP032550">
    <property type="protein sequence ID" value="QGU28477.1"/>
    <property type="molecule type" value="Genomic_DNA"/>
</dbReference>
<sequence length="101" mass="11006">MNEQRIVDPVASGPDLSRLWYADPTGETAVRNLMASTKSDDFAVVDSRGNVVFRIKPNVLAALLPFLHFTLTRRGRNTIRAHKKNAPGAVAAAREGDGIHP</sequence>
<dbReference type="OrthoDB" id="9974180at2"/>
<dbReference type="Proteomes" id="UP000422989">
    <property type="component" value="Chromosome"/>
</dbReference>
<name>A0A6I6E6R9_9MICO</name>
<organism evidence="1 2">
    <name type="scientific">Microbacterium oryzae</name>
    <dbReference type="NCBI Taxonomy" id="743009"/>
    <lineage>
        <taxon>Bacteria</taxon>
        <taxon>Bacillati</taxon>
        <taxon>Actinomycetota</taxon>
        <taxon>Actinomycetes</taxon>
        <taxon>Micrococcales</taxon>
        <taxon>Microbacteriaceae</taxon>
        <taxon>Microbacterium</taxon>
    </lineage>
</organism>
<dbReference type="AlphaFoldDB" id="A0A6I6E6R9"/>
<protein>
    <submittedName>
        <fullName evidence="1">Uncharacterized protein</fullName>
    </submittedName>
</protein>
<gene>
    <name evidence="1" type="ORF">D7D94_12945</name>
</gene>
<keyword evidence="2" id="KW-1185">Reference proteome</keyword>